<evidence type="ECO:0000313" key="1">
    <source>
        <dbReference type="EMBL" id="MBR0600388.1"/>
    </source>
</evidence>
<dbReference type="Gene3D" id="3.40.630.30">
    <property type="match status" value="1"/>
</dbReference>
<dbReference type="EMBL" id="JAGSND010000026">
    <property type="protein sequence ID" value="MBR0600388.1"/>
    <property type="molecule type" value="Genomic_DNA"/>
</dbReference>
<keyword evidence="2" id="KW-1185">Reference proteome</keyword>
<dbReference type="RefSeq" id="WP_227020503.1">
    <property type="nucleotide sequence ID" value="NZ_JAGSND010000026.1"/>
</dbReference>
<dbReference type="InterPro" id="IPR016181">
    <property type="entry name" value="Acyl_CoA_acyltransferase"/>
</dbReference>
<reference evidence="1" key="1">
    <citation type="submission" date="2021-04" db="EMBL/GenBank/DDBJ databases">
        <title>Sinoanaerobacter chloroacetimidivorans sp. nov., an obligate anaerobic bacterium isolated from anaerobic sludge.</title>
        <authorList>
            <person name="Bao Y."/>
        </authorList>
    </citation>
    <scope>NUCLEOTIDE SEQUENCE</scope>
    <source>
        <strain evidence="1">BAD-6</strain>
    </source>
</reference>
<dbReference type="Proteomes" id="UP000675664">
    <property type="component" value="Unassembled WGS sequence"/>
</dbReference>
<proteinExistence type="predicted"/>
<gene>
    <name evidence="1" type="ORF">KCX82_21195</name>
</gene>
<evidence type="ECO:0008006" key="3">
    <source>
        <dbReference type="Google" id="ProtNLM"/>
    </source>
</evidence>
<organism evidence="1 2">
    <name type="scientific">Sinanaerobacter chloroacetimidivorans</name>
    <dbReference type="NCBI Taxonomy" id="2818044"/>
    <lineage>
        <taxon>Bacteria</taxon>
        <taxon>Bacillati</taxon>
        <taxon>Bacillota</taxon>
        <taxon>Clostridia</taxon>
        <taxon>Peptostreptococcales</taxon>
        <taxon>Anaerovoracaceae</taxon>
        <taxon>Sinanaerobacter</taxon>
    </lineage>
</organism>
<protein>
    <recommendedName>
        <fullName evidence="3">N-acetyltransferase domain-containing protein</fullName>
    </recommendedName>
</protein>
<evidence type="ECO:0000313" key="2">
    <source>
        <dbReference type="Proteomes" id="UP000675664"/>
    </source>
</evidence>
<accession>A0A8J7W6T8</accession>
<comment type="caution">
    <text evidence="1">The sequence shown here is derived from an EMBL/GenBank/DDBJ whole genome shotgun (WGS) entry which is preliminary data.</text>
</comment>
<sequence length="192" mass="22387">MKIKNEKTMEDFIEMEKLELRYYAEEHVTPHEEAYLWHLENPQTGMVLEDQGKIIAFMDLLPVKQNVFEGIKSGIFNDKYLTTDDMVKMDQLNPGDRINLLLSCVVVEESYRKTEALDMLLKAHLNYYLSYVEKGIVIDSVITSNVTKQGEKFSEKMGFRRLGISEHKTVIYLISFFDFTVRIKKGCILDNI</sequence>
<dbReference type="SUPFAM" id="SSF55729">
    <property type="entry name" value="Acyl-CoA N-acyltransferases (Nat)"/>
    <property type="match status" value="1"/>
</dbReference>
<name>A0A8J7W6T8_9FIRM</name>
<reference evidence="1" key="2">
    <citation type="submission" date="2021-04" db="EMBL/GenBank/DDBJ databases">
        <authorList>
            <person name="Liu J."/>
        </authorList>
    </citation>
    <scope>NUCLEOTIDE SEQUENCE</scope>
    <source>
        <strain evidence="1">BAD-6</strain>
    </source>
</reference>
<dbReference type="AlphaFoldDB" id="A0A8J7W6T8"/>